<dbReference type="Pfam" id="PF00266">
    <property type="entry name" value="Aminotran_5"/>
    <property type="match status" value="1"/>
</dbReference>
<accession>A0A2A6RKF4</accession>
<gene>
    <name evidence="5" type="ORF">CJ255_09085</name>
</gene>
<sequence>MTEPPIYMDHHATTPVEPRVLAAMLPYFTEVFGNAASSDHEFGYQASQAVEHARSQLAALINARPDEIIFTSGATEANNLALFELAIATGSACTSATVAPSHVIMALGLGEARAHSSLRFGLGRANTSRQIATAVAIVARRVAELRALWGG</sequence>
<dbReference type="InterPro" id="IPR000192">
    <property type="entry name" value="Aminotrans_V_dom"/>
</dbReference>
<dbReference type="Proteomes" id="UP000220527">
    <property type="component" value="Unassembled WGS sequence"/>
</dbReference>
<dbReference type="InterPro" id="IPR015422">
    <property type="entry name" value="PyrdxlP-dep_Trfase_small"/>
</dbReference>
<feature type="domain" description="Aminotransferase class V" evidence="4">
    <location>
        <begin position="6"/>
        <end position="84"/>
    </location>
</feature>
<dbReference type="Gene3D" id="3.40.640.10">
    <property type="entry name" value="Type I PLP-dependent aspartate aminotransferase-like (Major domain)"/>
    <property type="match status" value="1"/>
</dbReference>
<evidence type="ECO:0000313" key="5">
    <source>
        <dbReference type="EMBL" id="PDW03401.1"/>
    </source>
</evidence>
<evidence type="ECO:0000259" key="4">
    <source>
        <dbReference type="Pfam" id="PF00266"/>
    </source>
</evidence>
<proteinExistence type="inferred from homology"/>
<dbReference type="InterPro" id="IPR015421">
    <property type="entry name" value="PyrdxlP-dep_Trfase_major"/>
</dbReference>
<dbReference type="EMBL" id="NQWI01000031">
    <property type="protein sequence ID" value="PDW03401.1"/>
    <property type="molecule type" value="Genomic_DNA"/>
</dbReference>
<evidence type="ECO:0000256" key="3">
    <source>
        <dbReference type="ARBA" id="ARBA00050776"/>
    </source>
</evidence>
<evidence type="ECO:0000256" key="2">
    <source>
        <dbReference type="ARBA" id="ARBA00006490"/>
    </source>
</evidence>
<comment type="catalytic activity">
    <reaction evidence="3">
        <text>(sulfur carrier)-H + L-cysteine = (sulfur carrier)-SH + L-alanine</text>
        <dbReference type="Rhea" id="RHEA:43892"/>
        <dbReference type="Rhea" id="RHEA-COMP:14737"/>
        <dbReference type="Rhea" id="RHEA-COMP:14739"/>
        <dbReference type="ChEBI" id="CHEBI:29917"/>
        <dbReference type="ChEBI" id="CHEBI:35235"/>
        <dbReference type="ChEBI" id="CHEBI:57972"/>
        <dbReference type="ChEBI" id="CHEBI:64428"/>
        <dbReference type="EC" id="2.8.1.7"/>
    </reaction>
</comment>
<protein>
    <recommendedName>
        <fullName evidence="4">Aminotransferase class V domain-containing protein</fullName>
    </recommendedName>
</protein>
<keyword evidence="6" id="KW-1185">Reference proteome</keyword>
<comment type="caution">
    <text evidence="5">The sequence shown here is derived from an EMBL/GenBank/DDBJ whole genome shotgun (WGS) entry which is preliminary data.</text>
</comment>
<dbReference type="GO" id="GO:0031071">
    <property type="term" value="F:cysteine desulfurase activity"/>
    <property type="evidence" value="ECO:0007669"/>
    <property type="project" value="UniProtKB-EC"/>
</dbReference>
<name>A0A2A6RKF4_9CHLR</name>
<organism evidence="5 6">
    <name type="scientific">Candidatus Viridilinea mediisalina</name>
    <dbReference type="NCBI Taxonomy" id="2024553"/>
    <lineage>
        <taxon>Bacteria</taxon>
        <taxon>Bacillati</taxon>
        <taxon>Chloroflexota</taxon>
        <taxon>Chloroflexia</taxon>
        <taxon>Chloroflexales</taxon>
        <taxon>Chloroflexineae</taxon>
        <taxon>Oscillochloridaceae</taxon>
        <taxon>Candidatus Viridilinea</taxon>
    </lineage>
</organism>
<dbReference type="SUPFAM" id="SSF53383">
    <property type="entry name" value="PLP-dependent transferases"/>
    <property type="match status" value="2"/>
</dbReference>
<reference evidence="6" key="1">
    <citation type="submission" date="2017-08" db="EMBL/GenBank/DDBJ databases">
        <authorList>
            <person name="Grouzdev D.S."/>
            <person name="Gaisin V.A."/>
            <person name="Rysina M.S."/>
            <person name="Gorlenko V.M."/>
        </authorList>
    </citation>
    <scope>NUCLEOTIDE SEQUENCE [LARGE SCALE GENOMIC DNA]</scope>
    <source>
        <strain evidence="6">Kir15-3F</strain>
    </source>
</reference>
<comment type="cofactor">
    <cofactor evidence="1">
        <name>pyridoxal 5'-phosphate</name>
        <dbReference type="ChEBI" id="CHEBI:597326"/>
    </cofactor>
</comment>
<dbReference type="PANTHER" id="PTHR11601:SF34">
    <property type="entry name" value="CYSTEINE DESULFURASE"/>
    <property type="match status" value="1"/>
</dbReference>
<dbReference type="InterPro" id="IPR015424">
    <property type="entry name" value="PyrdxlP-dep_Trfase"/>
</dbReference>
<dbReference type="PANTHER" id="PTHR11601">
    <property type="entry name" value="CYSTEINE DESULFURYLASE FAMILY MEMBER"/>
    <property type="match status" value="1"/>
</dbReference>
<evidence type="ECO:0000256" key="1">
    <source>
        <dbReference type="ARBA" id="ARBA00001933"/>
    </source>
</evidence>
<comment type="similarity">
    <text evidence="2">Belongs to the class-V pyridoxal-phosphate-dependent aminotransferase family. NifS/IscS subfamily.</text>
</comment>
<evidence type="ECO:0000313" key="6">
    <source>
        <dbReference type="Proteomes" id="UP000220527"/>
    </source>
</evidence>
<dbReference type="OrthoDB" id="9808002at2"/>
<dbReference type="AlphaFoldDB" id="A0A2A6RKF4"/>
<dbReference type="Gene3D" id="3.90.1150.10">
    <property type="entry name" value="Aspartate Aminotransferase, domain 1"/>
    <property type="match status" value="2"/>
</dbReference>
<dbReference type="REBASE" id="279121">
    <property type="entry name" value="M.Cba153FDndAP"/>
</dbReference>